<dbReference type="Proteomes" id="UP000076738">
    <property type="component" value="Unassembled WGS sequence"/>
</dbReference>
<feature type="non-terminal residue" evidence="3">
    <location>
        <position position="1"/>
    </location>
</feature>
<name>A0A167IVS3_CALVF</name>
<organism evidence="3 4">
    <name type="scientific">Calocera viscosa (strain TUFC12733)</name>
    <dbReference type="NCBI Taxonomy" id="1330018"/>
    <lineage>
        <taxon>Eukaryota</taxon>
        <taxon>Fungi</taxon>
        <taxon>Dikarya</taxon>
        <taxon>Basidiomycota</taxon>
        <taxon>Agaricomycotina</taxon>
        <taxon>Dacrymycetes</taxon>
        <taxon>Dacrymycetales</taxon>
        <taxon>Dacrymycetaceae</taxon>
        <taxon>Calocera</taxon>
    </lineage>
</organism>
<feature type="chain" id="PRO_5007888495" evidence="2">
    <location>
        <begin position="23"/>
        <end position="86"/>
    </location>
</feature>
<keyword evidence="2" id="KW-0732">Signal</keyword>
<protein>
    <submittedName>
        <fullName evidence="3">Uncharacterized protein</fullName>
    </submittedName>
</protein>
<evidence type="ECO:0000256" key="1">
    <source>
        <dbReference type="SAM" id="MobiDB-lite"/>
    </source>
</evidence>
<accession>A0A167IVS3</accession>
<evidence type="ECO:0000313" key="3">
    <source>
        <dbReference type="EMBL" id="KZO93013.1"/>
    </source>
</evidence>
<feature type="region of interest" description="Disordered" evidence="1">
    <location>
        <begin position="18"/>
        <end position="86"/>
    </location>
</feature>
<reference evidence="3 4" key="1">
    <citation type="journal article" date="2016" name="Mol. Biol. Evol.">
        <title>Comparative Genomics of Early-Diverging Mushroom-Forming Fungi Provides Insights into the Origins of Lignocellulose Decay Capabilities.</title>
        <authorList>
            <person name="Nagy L.G."/>
            <person name="Riley R."/>
            <person name="Tritt A."/>
            <person name="Adam C."/>
            <person name="Daum C."/>
            <person name="Floudas D."/>
            <person name="Sun H."/>
            <person name="Yadav J.S."/>
            <person name="Pangilinan J."/>
            <person name="Larsson K.H."/>
            <person name="Matsuura K."/>
            <person name="Barry K."/>
            <person name="Labutti K."/>
            <person name="Kuo R."/>
            <person name="Ohm R.A."/>
            <person name="Bhattacharya S.S."/>
            <person name="Shirouzu T."/>
            <person name="Yoshinaga Y."/>
            <person name="Martin F.M."/>
            <person name="Grigoriev I.V."/>
            <person name="Hibbett D.S."/>
        </authorList>
    </citation>
    <scope>NUCLEOTIDE SEQUENCE [LARGE SCALE GENOMIC DNA]</scope>
    <source>
        <strain evidence="3 4">TUFC12733</strain>
    </source>
</reference>
<evidence type="ECO:0000256" key="2">
    <source>
        <dbReference type="SAM" id="SignalP"/>
    </source>
</evidence>
<feature type="signal peptide" evidence="2">
    <location>
        <begin position="1"/>
        <end position="22"/>
    </location>
</feature>
<evidence type="ECO:0000313" key="4">
    <source>
        <dbReference type="Proteomes" id="UP000076738"/>
    </source>
</evidence>
<dbReference type="AlphaFoldDB" id="A0A167IVS3"/>
<keyword evidence="4" id="KW-1185">Reference proteome</keyword>
<gene>
    <name evidence="3" type="ORF">CALVIDRAFT_601110</name>
</gene>
<dbReference type="EMBL" id="KV417305">
    <property type="protein sequence ID" value="KZO93013.1"/>
    <property type="molecule type" value="Genomic_DNA"/>
</dbReference>
<proteinExistence type="predicted"/>
<sequence length="86" mass="9085">HQAGIAFLHAFLLPLSPSTSHSSFHNRPTSYTALPVPSNRGPGSGSYANRHSRARVATACGHPQTLYRRSPGVSRASGAHHPPAHA</sequence>